<protein>
    <recommendedName>
        <fullName evidence="5">Glutaredoxin domain-containing protein</fullName>
    </recommendedName>
</protein>
<keyword evidence="3" id="KW-1015">Disulfide bond</keyword>
<dbReference type="NCBIfam" id="TIGR02180">
    <property type="entry name" value="GRX_euk"/>
    <property type="match status" value="1"/>
</dbReference>
<name>A0A9W8A9B4_9FUNG</name>
<evidence type="ECO:0000313" key="7">
    <source>
        <dbReference type="Proteomes" id="UP001150538"/>
    </source>
</evidence>
<dbReference type="EMBL" id="JANBPU010000017">
    <property type="protein sequence ID" value="KAJ1920136.1"/>
    <property type="molecule type" value="Genomic_DNA"/>
</dbReference>
<dbReference type="InterPro" id="IPR014025">
    <property type="entry name" value="Glutaredoxin_subgr"/>
</dbReference>
<evidence type="ECO:0000259" key="5">
    <source>
        <dbReference type="Pfam" id="PF00462"/>
    </source>
</evidence>
<evidence type="ECO:0000313" key="6">
    <source>
        <dbReference type="EMBL" id="KAJ1920136.1"/>
    </source>
</evidence>
<dbReference type="GO" id="GO:0034599">
    <property type="term" value="P:cellular response to oxidative stress"/>
    <property type="evidence" value="ECO:0007669"/>
    <property type="project" value="TreeGrafter"/>
</dbReference>
<dbReference type="GO" id="GO:0015038">
    <property type="term" value="F:glutathione disulfide oxidoreductase activity"/>
    <property type="evidence" value="ECO:0007669"/>
    <property type="project" value="TreeGrafter"/>
</dbReference>
<dbReference type="PANTHER" id="PTHR45694">
    <property type="entry name" value="GLUTAREDOXIN 2"/>
    <property type="match status" value="1"/>
</dbReference>
<dbReference type="FunFam" id="3.40.30.10:FF:000026">
    <property type="entry name" value="Glutaredoxin 2"/>
    <property type="match status" value="1"/>
</dbReference>
<evidence type="ECO:0000256" key="2">
    <source>
        <dbReference type="ARBA" id="ARBA00022982"/>
    </source>
</evidence>
<dbReference type="SUPFAM" id="SSF52833">
    <property type="entry name" value="Thioredoxin-like"/>
    <property type="match status" value="1"/>
</dbReference>
<dbReference type="CDD" id="cd03419">
    <property type="entry name" value="GRX_GRXh_1_2_like"/>
    <property type="match status" value="1"/>
</dbReference>
<gene>
    <name evidence="6" type="ORF">H4219_001509</name>
</gene>
<dbReference type="InterPro" id="IPR011899">
    <property type="entry name" value="Glutaredoxin_euk/vir"/>
</dbReference>
<organism evidence="6 7">
    <name type="scientific">Mycoemilia scoparia</name>
    <dbReference type="NCBI Taxonomy" id="417184"/>
    <lineage>
        <taxon>Eukaryota</taxon>
        <taxon>Fungi</taxon>
        <taxon>Fungi incertae sedis</taxon>
        <taxon>Zoopagomycota</taxon>
        <taxon>Kickxellomycotina</taxon>
        <taxon>Kickxellomycetes</taxon>
        <taxon>Kickxellales</taxon>
        <taxon>Kickxellaceae</taxon>
        <taxon>Mycoemilia</taxon>
    </lineage>
</organism>
<evidence type="ECO:0000256" key="3">
    <source>
        <dbReference type="ARBA" id="ARBA00023157"/>
    </source>
</evidence>
<dbReference type="Gene3D" id="3.40.30.10">
    <property type="entry name" value="Glutaredoxin"/>
    <property type="match status" value="1"/>
</dbReference>
<dbReference type="InterPro" id="IPR002109">
    <property type="entry name" value="Glutaredoxin"/>
</dbReference>
<reference evidence="6" key="1">
    <citation type="submission" date="2022-07" db="EMBL/GenBank/DDBJ databases">
        <title>Phylogenomic reconstructions and comparative analyses of Kickxellomycotina fungi.</title>
        <authorList>
            <person name="Reynolds N.K."/>
            <person name="Stajich J.E."/>
            <person name="Barry K."/>
            <person name="Grigoriev I.V."/>
            <person name="Crous P."/>
            <person name="Smith M.E."/>
        </authorList>
    </citation>
    <scope>NUCLEOTIDE SEQUENCE</scope>
    <source>
        <strain evidence="6">NBRC 100468</strain>
    </source>
</reference>
<dbReference type="Pfam" id="PF00462">
    <property type="entry name" value="Glutaredoxin"/>
    <property type="match status" value="1"/>
</dbReference>
<feature type="domain" description="Glutaredoxin" evidence="5">
    <location>
        <begin position="29"/>
        <end position="91"/>
    </location>
</feature>
<dbReference type="PROSITE" id="PS51354">
    <property type="entry name" value="GLUTAREDOXIN_2"/>
    <property type="match status" value="1"/>
</dbReference>
<comment type="caution">
    <text evidence="6">The sequence shown here is derived from an EMBL/GenBank/DDBJ whole genome shotgun (WGS) entry which is preliminary data.</text>
</comment>
<dbReference type="Proteomes" id="UP001150538">
    <property type="component" value="Unassembled WGS sequence"/>
</dbReference>
<dbReference type="OrthoDB" id="418495at2759"/>
<dbReference type="GO" id="GO:0004602">
    <property type="term" value="F:glutathione peroxidase activity"/>
    <property type="evidence" value="ECO:0007669"/>
    <property type="project" value="UniProtKB-ARBA"/>
</dbReference>
<keyword evidence="2" id="KW-0249">Electron transport</keyword>
<dbReference type="PROSITE" id="PS00195">
    <property type="entry name" value="GLUTAREDOXIN_1"/>
    <property type="match status" value="1"/>
</dbReference>
<dbReference type="AlphaFoldDB" id="A0A9W8A9B4"/>
<evidence type="ECO:0000256" key="1">
    <source>
        <dbReference type="ARBA" id="ARBA00022448"/>
    </source>
</evidence>
<dbReference type="GO" id="GO:0005737">
    <property type="term" value="C:cytoplasm"/>
    <property type="evidence" value="ECO:0007669"/>
    <property type="project" value="TreeGrafter"/>
</dbReference>
<dbReference type="InterPro" id="IPR036249">
    <property type="entry name" value="Thioredoxin-like_sf"/>
</dbReference>
<dbReference type="PRINTS" id="PR00160">
    <property type="entry name" value="GLUTAREDOXIN"/>
</dbReference>
<dbReference type="PANTHER" id="PTHR45694:SF18">
    <property type="entry name" value="GLUTAREDOXIN-1-RELATED"/>
    <property type="match status" value="1"/>
</dbReference>
<dbReference type="InterPro" id="IPR011767">
    <property type="entry name" value="GLR_AS"/>
</dbReference>
<keyword evidence="1" id="KW-0813">Transport</keyword>
<evidence type="ECO:0000256" key="4">
    <source>
        <dbReference type="ARBA" id="ARBA00023284"/>
    </source>
</evidence>
<keyword evidence="7" id="KW-1185">Reference proteome</keyword>
<sequence>MGITTSKATPEEMEQIRKHVLDLIEKNAVIVFSKTYCPFCKQTKSSLASLNAKFKTVELDEIEDGSKIQDFLEEYTKQRSVPNIFINKKHIGGNSDLQKKIKEGTIQKMLKEIPAQSATSAL</sequence>
<proteinExistence type="predicted"/>
<accession>A0A9W8A9B4</accession>
<keyword evidence="4" id="KW-0676">Redox-active center</keyword>